<name>A0A318KWF8_9NEIS</name>
<sequence length="541" mass="59591">MPPSTTLKVISSPACQTFDTLLQETRAAQKRNGWDDQKICNNLFYMTSEANLRAAVELAGARDALERARDAYKSENIAGYRGPVEILFDVDDNLNLPERLARFVRDTPGNTVNPPDENAIISSLERALSAPAKETTFQTLSCPACATFDQVLSDRLAFNDKGLARDVPRVSRDWGMPQFRDKIRFLLVNSSCYASVCQQEAGAHLGWAWYAYQSNGEDEPASPEQYEQARGPVESLFNTQSGACLSARLAAFVRATDKFLPRADNDVMVSRMSSSTLLQQATLPADLVALDSICQQLWPLWSSMPRQTGNSDWEIWFREQSTLPDSKTTNFFQTLAEYALAAVMAKGINKGLDAAAGQSVGLIDYSVLGFSGKAVTFGSNVLAPWTATYAFSKLVKKQGPLFSAREQVRNTLKSDTDSDLEKLETCLNACLDSIDWTAAKAVFGVTPFGLLTTVYSGAKWFARTVGFIKNSYHGQACTLLDLAELGRDGQSELTANQQLARQLAQVVILHLCNEDQKRFLKLMTASKETFAYGDLVKLIDG</sequence>
<dbReference type="RefSeq" id="WP_146215031.1">
    <property type="nucleotide sequence ID" value="NZ_QJKI01000001.1"/>
</dbReference>
<reference evidence="1 2" key="1">
    <citation type="submission" date="2018-05" db="EMBL/GenBank/DDBJ databases">
        <title>Genomic Encyclopedia of Type Strains, Phase IV (KMG-IV): sequencing the most valuable type-strain genomes for metagenomic binning, comparative biology and taxonomic classification.</title>
        <authorList>
            <person name="Goeker M."/>
        </authorList>
    </citation>
    <scope>NUCLEOTIDE SEQUENCE [LARGE SCALE GENOMIC DNA]</scope>
    <source>
        <strain evidence="1 2">DSM 29661</strain>
    </source>
</reference>
<proteinExistence type="predicted"/>
<accession>A0A318KWF8</accession>
<dbReference type="AlphaFoldDB" id="A0A318KWF8"/>
<gene>
    <name evidence="1" type="ORF">DFR34_101395</name>
</gene>
<keyword evidence="2" id="KW-1185">Reference proteome</keyword>
<evidence type="ECO:0000313" key="2">
    <source>
        <dbReference type="Proteomes" id="UP000247555"/>
    </source>
</evidence>
<dbReference type="Proteomes" id="UP000247555">
    <property type="component" value="Unassembled WGS sequence"/>
</dbReference>
<comment type="caution">
    <text evidence="1">The sequence shown here is derived from an EMBL/GenBank/DDBJ whole genome shotgun (WGS) entry which is preliminary data.</text>
</comment>
<organism evidence="1 2">
    <name type="scientific">Rivihabitans pingtungensis</name>
    <dbReference type="NCBI Taxonomy" id="1054498"/>
    <lineage>
        <taxon>Bacteria</taxon>
        <taxon>Pseudomonadati</taxon>
        <taxon>Pseudomonadota</taxon>
        <taxon>Betaproteobacteria</taxon>
        <taxon>Neisseriales</taxon>
        <taxon>Aquaspirillaceae</taxon>
        <taxon>Rivihabitans</taxon>
    </lineage>
</organism>
<protein>
    <submittedName>
        <fullName evidence="1">Uncharacterized protein</fullName>
    </submittedName>
</protein>
<evidence type="ECO:0000313" key="1">
    <source>
        <dbReference type="EMBL" id="PXX82160.1"/>
    </source>
</evidence>
<dbReference type="EMBL" id="QJKI01000001">
    <property type="protein sequence ID" value="PXX82160.1"/>
    <property type="molecule type" value="Genomic_DNA"/>
</dbReference>